<dbReference type="AlphaFoldDB" id="A0A0V1CQK7"/>
<dbReference type="FunFam" id="3.40.50.300:FF:000079">
    <property type="entry name" value="probable ATP-dependent RNA helicase DDX17"/>
    <property type="match status" value="1"/>
</dbReference>
<dbReference type="InterPro" id="IPR011545">
    <property type="entry name" value="DEAD/DEAH_box_helicase_dom"/>
</dbReference>
<feature type="short sequence motif" description="Q motif" evidence="11">
    <location>
        <begin position="388"/>
        <end position="416"/>
    </location>
</feature>
<organism evidence="16 17">
    <name type="scientific">Trichinella britovi</name>
    <name type="common">Parasitic roundworm</name>
    <dbReference type="NCBI Taxonomy" id="45882"/>
    <lineage>
        <taxon>Eukaryota</taxon>
        <taxon>Metazoa</taxon>
        <taxon>Ecdysozoa</taxon>
        <taxon>Nematoda</taxon>
        <taxon>Enoplea</taxon>
        <taxon>Dorylaimia</taxon>
        <taxon>Trichinellida</taxon>
        <taxon>Trichinellidae</taxon>
        <taxon>Trichinella</taxon>
    </lineage>
</organism>
<evidence type="ECO:0000313" key="16">
    <source>
        <dbReference type="EMBL" id="KRY51448.1"/>
    </source>
</evidence>
<protein>
    <recommendedName>
        <fullName evidence="9">Probable ATP-dependent RNA helicase DDX46</fullName>
        <ecNumber evidence="1">3.6.4.13</ecNumber>
    </recommendedName>
    <alternativeName>
        <fullName evidence="10">DEAD box protein 46</fullName>
    </alternativeName>
</protein>
<evidence type="ECO:0000259" key="14">
    <source>
        <dbReference type="PROSITE" id="PS51194"/>
    </source>
</evidence>
<dbReference type="STRING" id="45882.A0A0V1CQK7"/>
<feature type="domain" description="Helicase C-terminal" evidence="14">
    <location>
        <begin position="627"/>
        <end position="770"/>
    </location>
</feature>
<name>A0A0V1CQK7_TRIBR</name>
<feature type="domain" description="Helicase ATP-binding" evidence="13">
    <location>
        <begin position="419"/>
        <end position="597"/>
    </location>
</feature>
<evidence type="ECO:0000256" key="10">
    <source>
        <dbReference type="ARBA" id="ARBA00050042"/>
    </source>
</evidence>
<dbReference type="PROSITE" id="PS51195">
    <property type="entry name" value="Q_MOTIF"/>
    <property type="match status" value="1"/>
</dbReference>
<dbReference type="InterPro" id="IPR056149">
    <property type="entry name" value="PRP5/DDX46/KHDC4_KH"/>
</dbReference>
<dbReference type="GO" id="GO:0043186">
    <property type="term" value="C:P granule"/>
    <property type="evidence" value="ECO:0007669"/>
    <property type="project" value="UniProtKB-ARBA"/>
</dbReference>
<dbReference type="GO" id="GO:0003724">
    <property type="term" value="F:RNA helicase activity"/>
    <property type="evidence" value="ECO:0007669"/>
    <property type="project" value="UniProtKB-EC"/>
</dbReference>
<evidence type="ECO:0000256" key="2">
    <source>
        <dbReference type="ARBA" id="ARBA00022741"/>
    </source>
</evidence>
<evidence type="ECO:0000259" key="13">
    <source>
        <dbReference type="PROSITE" id="PS51192"/>
    </source>
</evidence>
<evidence type="ECO:0000256" key="8">
    <source>
        <dbReference type="ARBA" id="ARBA00049949"/>
    </source>
</evidence>
<dbReference type="GO" id="GO:0016787">
    <property type="term" value="F:hydrolase activity"/>
    <property type="evidence" value="ECO:0007669"/>
    <property type="project" value="UniProtKB-KW"/>
</dbReference>
<comment type="function">
    <text evidence="8">Component of the 17S U2 SnRNP complex of the spliceosome, a large ribonucleoprotein complex that removes introns from transcribed pre-mRNAs. The 17S U2 SnRNP complex (1) directly participates in early spliceosome assembly and (2) mediates recognition of the intron branch site during pre-mRNA splicing by promoting the selection of the pre-mRNA branch-site adenosine, the nucleophile for the first step of splicing. Within the 17S U2 SnRNP complex, DDX46 plays essential roles during assembly of pre-spliceosome and proofreading of the branch site.</text>
</comment>
<dbReference type="EC" id="3.6.4.13" evidence="1"/>
<comment type="catalytic activity">
    <reaction evidence="7">
        <text>ATP + H2O = ADP + phosphate + H(+)</text>
        <dbReference type="Rhea" id="RHEA:13065"/>
        <dbReference type="ChEBI" id="CHEBI:15377"/>
        <dbReference type="ChEBI" id="CHEBI:15378"/>
        <dbReference type="ChEBI" id="CHEBI:30616"/>
        <dbReference type="ChEBI" id="CHEBI:43474"/>
        <dbReference type="ChEBI" id="CHEBI:456216"/>
        <dbReference type="EC" id="3.6.4.13"/>
    </reaction>
</comment>
<keyword evidence="3" id="KW-0378">Hydrolase</keyword>
<dbReference type="OMA" id="QLPMKKW"/>
<dbReference type="InterPro" id="IPR014014">
    <property type="entry name" value="RNA_helicase_DEAD_Q_motif"/>
</dbReference>
<dbReference type="PROSITE" id="PS51194">
    <property type="entry name" value="HELICASE_CTER"/>
    <property type="match status" value="1"/>
</dbReference>
<keyword evidence="2" id="KW-0547">Nucleotide-binding</keyword>
<dbReference type="CDD" id="cd17953">
    <property type="entry name" value="DEADc_DDX46"/>
    <property type="match status" value="1"/>
</dbReference>
<feature type="compositionally biased region" description="Basic residues" evidence="12">
    <location>
        <begin position="80"/>
        <end position="124"/>
    </location>
</feature>
<evidence type="ECO:0000256" key="5">
    <source>
        <dbReference type="ARBA" id="ARBA00022840"/>
    </source>
</evidence>
<dbReference type="InterPro" id="IPR000629">
    <property type="entry name" value="RNA-helicase_DEAD-box_CS"/>
</dbReference>
<evidence type="ECO:0000256" key="3">
    <source>
        <dbReference type="ARBA" id="ARBA00022801"/>
    </source>
</evidence>
<comment type="similarity">
    <text evidence="6">Belongs to the DEAD box helicase family. DDX46/PRP5 subfamily.</text>
</comment>
<gene>
    <name evidence="16" type="primary">DDX46</name>
    <name evidence="16" type="ORF">T03_7653</name>
</gene>
<feature type="region of interest" description="Disordered" evidence="12">
    <location>
        <begin position="69"/>
        <end position="156"/>
    </location>
</feature>
<evidence type="ECO:0000256" key="1">
    <source>
        <dbReference type="ARBA" id="ARBA00012552"/>
    </source>
</evidence>
<dbReference type="Pfam" id="PF23469">
    <property type="entry name" value="KH_12"/>
    <property type="match status" value="1"/>
</dbReference>
<dbReference type="OrthoDB" id="196131at2759"/>
<dbReference type="GO" id="GO:0003676">
    <property type="term" value="F:nucleic acid binding"/>
    <property type="evidence" value="ECO:0007669"/>
    <property type="project" value="InterPro"/>
</dbReference>
<dbReference type="Proteomes" id="UP000054653">
    <property type="component" value="Unassembled WGS sequence"/>
</dbReference>
<evidence type="ECO:0000256" key="12">
    <source>
        <dbReference type="SAM" id="MobiDB-lite"/>
    </source>
</evidence>
<evidence type="ECO:0000256" key="9">
    <source>
        <dbReference type="ARBA" id="ARBA00050029"/>
    </source>
</evidence>
<evidence type="ECO:0000313" key="17">
    <source>
        <dbReference type="Proteomes" id="UP000054653"/>
    </source>
</evidence>
<feature type="compositionally biased region" description="Low complexity" evidence="12">
    <location>
        <begin position="139"/>
        <end position="148"/>
    </location>
</feature>
<reference evidence="16 17" key="1">
    <citation type="submission" date="2015-01" db="EMBL/GenBank/DDBJ databases">
        <title>Evolution of Trichinella species and genotypes.</title>
        <authorList>
            <person name="Korhonen P.K."/>
            <person name="Edoardo P."/>
            <person name="Giuseppe L.R."/>
            <person name="Gasser R.B."/>
        </authorList>
    </citation>
    <scope>NUCLEOTIDE SEQUENCE [LARGE SCALE GENOMIC DNA]</scope>
    <source>
        <strain evidence="16">ISS120</strain>
    </source>
</reference>
<dbReference type="CDD" id="cd18787">
    <property type="entry name" value="SF2_C_DEAD"/>
    <property type="match status" value="1"/>
</dbReference>
<accession>A0A0V1CQK7</accession>
<evidence type="ECO:0000256" key="6">
    <source>
        <dbReference type="ARBA" id="ARBA00038511"/>
    </source>
</evidence>
<dbReference type="CDD" id="cd22473">
    <property type="entry name" value="KH-I_DDX46"/>
    <property type="match status" value="1"/>
</dbReference>
<dbReference type="PROSITE" id="PS51192">
    <property type="entry name" value="HELICASE_ATP_BIND_1"/>
    <property type="match status" value="1"/>
</dbReference>
<dbReference type="SMART" id="SM00490">
    <property type="entry name" value="HELICc"/>
    <property type="match status" value="1"/>
</dbReference>
<dbReference type="InterPro" id="IPR001650">
    <property type="entry name" value="Helicase_C-like"/>
</dbReference>
<evidence type="ECO:0000256" key="11">
    <source>
        <dbReference type="PROSITE-ProRule" id="PRU00552"/>
    </source>
</evidence>
<keyword evidence="17" id="KW-1185">Reference proteome</keyword>
<dbReference type="Pfam" id="PF00270">
    <property type="entry name" value="DEAD"/>
    <property type="match status" value="1"/>
</dbReference>
<feature type="compositionally biased region" description="Polar residues" evidence="12">
    <location>
        <begin position="850"/>
        <end position="862"/>
    </location>
</feature>
<dbReference type="SUPFAM" id="SSF52540">
    <property type="entry name" value="P-loop containing nucleoside triphosphate hydrolases"/>
    <property type="match status" value="2"/>
</dbReference>
<sequence length="1044" mass="117547">MRRKYAPLWSILRDFLERDLTNVGRRGKLVLEILPIRVESHPTYALEKIPVDTFDCFPFLSYTKTIQKKITVQRSSERSHRSRSGSRSRDRERRRRKRRHEHGRHRTKSRSRSGSPRHRHRSRSRSGSSSVERNLNDDGAASAGSQSAVNYFEMPGKEAEKKLDEEMRKRKERIERWRAERRAQLIASGQIDIVSEAKINKPSKAWTLEDDAEDDESDLHTELNNSETNKPQEPVLEEQDEPDPLDVFMQEVHQQIRQTRGIDPTATGGAGAKGQSKVVLVTKVNNNNNKSKDSINKKGDIVEQNADALEYSDEEQDVDIEQAISSLAAQAKQLPITNHDKVYYRAFRKNFYVEVADLAKMSQEEVDAYREQLEGIRVRGKNCPKPIKNWAQTGSSRRVMDLLKKYNYEKPTPIQAQAIPAILCGRDVIGIAKTGSGKTLAFLIPMFRHVLDQPPLDDMDGPIALIMTPTRELAMQIAKECKKFSRPLNLSTVCVYGGTGISEQIAELKRGAEIIVCTPGRMIDMLAANNGKVTNLRRVTYLVLDEADRMFDMGFEPQVLKIIGNIRPDRQTVMFSATFPRQMEALARKVLEKPIEIIVGNRSTVCQDVEQHAIIVDEEHRFLKLLELLGVYYELGNILIFVDKQEHADELVADLMRAGYICAPLHGGLDQFDRDSTIVDFKNGVITLLIATSVAARGLDVKNMILVVNYDCPNHYEDYVHRVGRCGRAGNKGFAYTFIQPYGQEVSAGNIVRAFELAGQEVPPGLKLMWETYKQQMALEGKEVKHGGGGYGGHGFRFDEAEAEAVKSKRSIEKLVLGLQGSDDDEEDIDQQIQSLMKSTRRVTEGSVPLASSSSGAATTNQSALEKAKQLARQINLEKNIGVGAKDVTQQTAEAVMKGATTGPVNVSAKTIAQQLAGKLNEKLNYIPTEMPQQEQQQTFSRYEEELEINDFPQQVRWKITSRDSISQIQEYAEVGISVKGSYVPAGKEPKEGERRLYLCIEAVSELAITRARNEIIRVLKEELRKLASLTSAQTYNKAKYKVV</sequence>
<dbReference type="EMBL" id="JYDI01000125">
    <property type="protein sequence ID" value="KRY51448.1"/>
    <property type="molecule type" value="Genomic_DNA"/>
</dbReference>
<dbReference type="PANTHER" id="PTHR47958">
    <property type="entry name" value="ATP-DEPENDENT RNA HELICASE DBP3"/>
    <property type="match status" value="1"/>
</dbReference>
<keyword evidence="5" id="KW-0067">ATP-binding</keyword>
<comment type="caution">
    <text evidence="16">The sequence shown here is derived from an EMBL/GenBank/DDBJ whole genome shotgun (WGS) entry which is preliminary data.</text>
</comment>
<dbReference type="Gene3D" id="3.40.50.300">
    <property type="entry name" value="P-loop containing nucleotide triphosphate hydrolases"/>
    <property type="match status" value="2"/>
</dbReference>
<evidence type="ECO:0000256" key="7">
    <source>
        <dbReference type="ARBA" id="ARBA00047984"/>
    </source>
</evidence>
<evidence type="ECO:0000256" key="4">
    <source>
        <dbReference type="ARBA" id="ARBA00022806"/>
    </source>
</evidence>
<keyword evidence="4 16" id="KW-0347">Helicase</keyword>
<proteinExistence type="inferred from homology"/>
<evidence type="ECO:0000259" key="15">
    <source>
        <dbReference type="PROSITE" id="PS51195"/>
    </source>
</evidence>
<feature type="compositionally biased region" description="Polar residues" evidence="12">
    <location>
        <begin position="222"/>
        <end position="231"/>
    </location>
</feature>
<dbReference type="GO" id="GO:0005524">
    <property type="term" value="F:ATP binding"/>
    <property type="evidence" value="ECO:0007669"/>
    <property type="project" value="UniProtKB-KW"/>
</dbReference>
<dbReference type="InterPro" id="IPR014001">
    <property type="entry name" value="Helicase_ATP-bd"/>
</dbReference>
<feature type="region of interest" description="Disordered" evidence="12">
    <location>
        <begin position="209"/>
        <end position="239"/>
    </location>
</feature>
<dbReference type="InterPro" id="IPR027417">
    <property type="entry name" value="P-loop_NTPase"/>
</dbReference>
<dbReference type="Pfam" id="PF00271">
    <property type="entry name" value="Helicase_C"/>
    <property type="match status" value="1"/>
</dbReference>
<dbReference type="PROSITE" id="PS00039">
    <property type="entry name" value="DEAD_ATP_HELICASE"/>
    <property type="match status" value="1"/>
</dbReference>
<feature type="domain" description="DEAD-box RNA helicase Q" evidence="15">
    <location>
        <begin position="388"/>
        <end position="416"/>
    </location>
</feature>
<feature type="region of interest" description="Disordered" evidence="12">
    <location>
        <begin position="841"/>
        <end position="862"/>
    </location>
</feature>
<dbReference type="SMART" id="SM00487">
    <property type="entry name" value="DEXDc"/>
    <property type="match status" value="1"/>
</dbReference>